<reference evidence="2" key="1">
    <citation type="submission" date="2015-04" db="UniProtKB">
        <authorList>
            <consortium name="EnsemblPlants"/>
        </authorList>
    </citation>
    <scope>IDENTIFICATION</scope>
</reference>
<dbReference type="Proteomes" id="UP000026961">
    <property type="component" value="Chromosome 8"/>
</dbReference>
<proteinExistence type="predicted"/>
<evidence type="ECO:0000313" key="3">
    <source>
        <dbReference type="Proteomes" id="UP000026961"/>
    </source>
</evidence>
<dbReference type="Gramene" id="OGLUM08G09780.1">
    <property type="protein sequence ID" value="OGLUM08G09780.1"/>
    <property type="gene ID" value="OGLUM08G09780"/>
</dbReference>
<dbReference type="HOGENOM" id="CLU_137608_0_0_1"/>
<protein>
    <submittedName>
        <fullName evidence="2">Uncharacterized protein</fullName>
    </submittedName>
</protein>
<feature type="region of interest" description="Disordered" evidence="1">
    <location>
        <begin position="1"/>
        <end position="47"/>
    </location>
</feature>
<keyword evidence="3" id="KW-1185">Reference proteome</keyword>
<feature type="region of interest" description="Disordered" evidence="1">
    <location>
        <begin position="141"/>
        <end position="164"/>
    </location>
</feature>
<reference evidence="2" key="2">
    <citation type="submission" date="2018-05" db="EMBL/GenBank/DDBJ databases">
        <title>OgluRS3 (Oryza glumaepatula Reference Sequence Version 3).</title>
        <authorList>
            <person name="Zhang J."/>
            <person name="Kudrna D."/>
            <person name="Lee S."/>
            <person name="Talag J."/>
            <person name="Welchert J."/>
            <person name="Wing R.A."/>
        </authorList>
    </citation>
    <scope>NUCLEOTIDE SEQUENCE [LARGE SCALE GENOMIC DNA]</scope>
</reference>
<organism evidence="2">
    <name type="scientific">Oryza glumipatula</name>
    <dbReference type="NCBI Taxonomy" id="40148"/>
    <lineage>
        <taxon>Eukaryota</taxon>
        <taxon>Viridiplantae</taxon>
        <taxon>Streptophyta</taxon>
        <taxon>Embryophyta</taxon>
        <taxon>Tracheophyta</taxon>
        <taxon>Spermatophyta</taxon>
        <taxon>Magnoliopsida</taxon>
        <taxon>Liliopsida</taxon>
        <taxon>Poales</taxon>
        <taxon>Poaceae</taxon>
        <taxon>BOP clade</taxon>
        <taxon>Oryzoideae</taxon>
        <taxon>Oryzeae</taxon>
        <taxon>Oryzinae</taxon>
        <taxon>Oryza</taxon>
    </lineage>
</organism>
<evidence type="ECO:0000313" key="2">
    <source>
        <dbReference type="EnsemblPlants" id="OGLUM08G09780.1"/>
    </source>
</evidence>
<accession>A0A0E0ATB7</accession>
<sequence length="164" mass="17193">MACEVADKGGKQRSGAAAGASGSIASGGKAPTSMSDDGDWSGLPSSTTKVEADENVLRYYCCIKALPAAPLPLPNPRPWTSLACLDPHVGTWTTSVLHTSAADDLASLRLDLPVAVVVVERLVTNLVHSLQQPDLVLPSRESSRFGAPARPDHRRRATALGREG</sequence>
<feature type="compositionally biased region" description="Basic and acidic residues" evidence="1">
    <location>
        <begin position="1"/>
        <end position="10"/>
    </location>
</feature>
<dbReference type="EnsemblPlants" id="OGLUM08G09780.1">
    <property type="protein sequence ID" value="OGLUM08G09780.1"/>
    <property type="gene ID" value="OGLUM08G09780"/>
</dbReference>
<dbReference type="AlphaFoldDB" id="A0A0E0ATB7"/>
<evidence type="ECO:0000256" key="1">
    <source>
        <dbReference type="SAM" id="MobiDB-lite"/>
    </source>
</evidence>
<feature type="compositionally biased region" description="Low complexity" evidence="1">
    <location>
        <begin position="13"/>
        <end position="30"/>
    </location>
</feature>
<name>A0A0E0ATB7_9ORYZ</name>